<evidence type="ECO:0000256" key="2">
    <source>
        <dbReference type="ARBA" id="ARBA00004651"/>
    </source>
</evidence>
<dbReference type="EMBL" id="CP042906">
    <property type="protein sequence ID" value="QEX14766.1"/>
    <property type="molecule type" value="Genomic_DNA"/>
</dbReference>
<feature type="transmembrane region" description="Helical" evidence="10">
    <location>
        <begin position="142"/>
        <end position="161"/>
    </location>
</feature>
<evidence type="ECO:0000259" key="11">
    <source>
        <dbReference type="PROSITE" id="PS50109"/>
    </source>
</evidence>
<proteinExistence type="predicted"/>
<keyword evidence="6" id="KW-0547">Nucleotide-binding</keyword>
<dbReference type="OrthoDB" id="9785252at2"/>
<dbReference type="InterPro" id="IPR036097">
    <property type="entry name" value="HisK_dim/P_sf"/>
</dbReference>
<dbReference type="KEGG" id="htq:FRZ44_00410"/>
<feature type="domain" description="Histidine kinase" evidence="11">
    <location>
        <begin position="229"/>
        <end position="442"/>
    </location>
</feature>
<evidence type="ECO:0000313" key="13">
    <source>
        <dbReference type="Proteomes" id="UP000326202"/>
    </source>
</evidence>
<keyword evidence="7" id="KW-0418">Kinase</keyword>
<sequence length="447" mass="47246">MTAETTLTSGRAGRVLGRRDHSGPAVGGRVRRGTLNTIRWVAILGQLLALFFTHFGLGYELPLGWALCAVGTSALVNLWASRRGRASSRLSDREAALYLGFDLVELAALLYLTGGLNNPFAILILAPVTVSAATLSRATTAVLAVLAVVAVVVLSLWHLALPWPTPGFSLEPVFILGLAAALALSTLFVAIYVFSVAEEARRMSHALSATQMALDREQQVSALGALAAAAAHELGSPLGTIAVVAKELARDLPPDSPFKDDVQLLLSQSERCRGILASLAAKPEVGGGTPFDAVGVKQLIEMTAAPHRRHDVDLTIQELVLNSDGNMVAPKVPRRPEILHGLGTLLQNAIEFARSQVEVKALWRDGQLTMTIADDGPGFPSDLLGHLGEPYLSGGDQGRGGEHMGLGIFIAETLLARTGATVSLANRREGGAQVTIEWPRGPLSDTD</sequence>
<dbReference type="NCBIfam" id="NF033792">
    <property type="entry name" value="ActS_PrrB_HisK"/>
    <property type="match status" value="1"/>
</dbReference>
<evidence type="ECO:0000256" key="6">
    <source>
        <dbReference type="ARBA" id="ARBA00022741"/>
    </source>
</evidence>
<keyword evidence="10" id="KW-0472">Membrane</keyword>
<feature type="transmembrane region" description="Helical" evidence="10">
    <location>
        <begin position="38"/>
        <end position="57"/>
    </location>
</feature>
<dbReference type="InterPro" id="IPR050980">
    <property type="entry name" value="2C_sensor_his_kinase"/>
</dbReference>
<dbReference type="PROSITE" id="PS50109">
    <property type="entry name" value="HIS_KIN"/>
    <property type="match status" value="1"/>
</dbReference>
<dbReference type="GO" id="GO:0000155">
    <property type="term" value="F:phosphorelay sensor kinase activity"/>
    <property type="evidence" value="ECO:0007669"/>
    <property type="project" value="InterPro"/>
</dbReference>
<dbReference type="PANTHER" id="PTHR44936">
    <property type="entry name" value="SENSOR PROTEIN CREC"/>
    <property type="match status" value="1"/>
</dbReference>
<dbReference type="Pfam" id="PF02518">
    <property type="entry name" value="HATPase_c"/>
    <property type="match status" value="1"/>
</dbReference>
<evidence type="ECO:0000256" key="7">
    <source>
        <dbReference type="ARBA" id="ARBA00022777"/>
    </source>
</evidence>
<keyword evidence="4" id="KW-1003">Cell membrane</keyword>
<dbReference type="Proteomes" id="UP000326202">
    <property type="component" value="Chromosome"/>
</dbReference>
<dbReference type="SUPFAM" id="SSF55874">
    <property type="entry name" value="ATPase domain of HSP90 chaperone/DNA topoisomerase II/histidine kinase"/>
    <property type="match status" value="1"/>
</dbReference>
<gene>
    <name evidence="12" type="ORF">FRZ44_00410</name>
</gene>
<feature type="region of interest" description="Disordered" evidence="9">
    <location>
        <begin position="1"/>
        <end position="27"/>
    </location>
</feature>
<comment type="subcellular location">
    <subcellularLocation>
        <location evidence="2">Cell membrane</location>
        <topology evidence="2">Multi-pass membrane protein</topology>
    </subcellularLocation>
</comment>
<dbReference type="PANTHER" id="PTHR44936:SF10">
    <property type="entry name" value="SENSOR PROTEIN RSTB"/>
    <property type="match status" value="1"/>
</dbReference>
<evidence type="ECO:0000256" key="8">
    <source>
        <dbReference type="ARBA" id="ARBA00022840"/>
    </source>
</evidence>
<dbReference type="GO" id="GO:0005524">
    <property type="term" value="F:ATP binding"/>
    <property type="evidence" value="ECO:0007669"/>
    <property type="project" value="UniProtKB-KW"/>
</dbReference>
<organism evidence="12 13">
    <name type="scientific">Hypericibacter terrae</name>
    <dbReference type="NCBI Taxonomy" id="2602015"/>
    <lineage>
        <taxon>Bacteria</taxon>
        <taxon>Pseudomonadati</taxon>
        <taxon>Pseudomonadota</taxon>
        <taxon>Alphaproteobacteria</taxon>
        <taxon>Rhodospirillales</taxon>
        <taxon>Dongiaceae</taxon>
        <taxon>Hypericibacter</taxon>
    </lineage>
</organism>
<evidence type="ECO:0000256" key="9">
    <source>
        <dbReference type="SAM" id="MobiDB-lite"/>
    </source>
</evidence>
<keyword evidence="10" id="KW-0812">Transmembrane</keyword>
<dbReference type="InterPro" id="IPR003594">
    <property type="entry name" value="HATPase_dom"/>
</dbReference>
<dbReference type="Gene3D" id="1.10.287.130">
    <property type="match status" value="1"/>
</dbReference>
<evidence type="ECO:0000256" key="4">
    <source>
        <dbReference type="ARBA" id="ARBA00022475"/>
    </source>
</evidence>
<evidence type="ECO:0000256" key="1">
    <source>
        <dbReference type="ARBA" id="ARBA00000085"/>
    </source>
</evidence>
<dbReference type="EC" id="2.7.13.3" evidence="3"/>
<dbReference type="InterPro" id="IPR036890">
    <property type="entry name" value="HATPase_C_sf"/>
</dbReference>
<evidence type="ECO:0000256" key="10">
    <source>
        <dbReference type="SAM" id="Phobius"/>
    </source>
</evidence>
<dbReference type="GO" id="GO:0005886">
    <property type="term" value="C:plasma membrane"/>
    <property type="evidence" value="ECO:0007669"/>
    <property type="project" value="UniProtKB-SubCell"/>
</dbReference>
<keyword evidence="8" id="KW-0067">ATP-binding</keyword>
<evidence type="ECO:0000313" key="12">
    <source>
        <dbReference type="EMBL" id="QEX14766.1"/>
    </source>
</evidence>
<dbReference type="AlphaFoldDB" id="A0A5J6MJ90"/>
<keyword evidence="5" id="KW-0808">Transferase</keyword>
<dbReference type="SMART" id="SM00388">
    <property type="entry name" value="HisKA"/>
    <property type="match status" value="1"/>
</dbReference>
<keyword evidence="13" id="KW-1185">Reference proteome</keyword>
<dbReference type="RefSeq" id="WP_151175284.1">
    <property type="nucleotide sequence ID" value="NZ_CP042906.1"/>
</dbReference>
<dbReference type="SMART" id="SM00387">
    <property type="entry name" value="HATPase_c"/>
    <property type="match status" value="1"/>
</dbReference>
<dbReference type="InterPro" id="IPR005467">
    <property type="entry name" value="His_kinase_dom"/>
</dbReference>
<name>A0A5J6MJ90_9PROT</name>
<evidence type="ECO:0000256" key="5">
    <source>
        <dbReference type="ARBA" id="ARBA00022679"/>
    </source>
</evidence>
<comment type="catalytic activity">
    <reaction evidence="1">
        <text>ATP + protein L-histidine = ADP + protein N-phospho-L-histidine.</text>
        <dbReference type="EC" id="2.7.13.3"/>
    </reaction>
</comment>
<dbReference type="Gene3D" id="3.30.565.10">
    <property type="entry name" value="Histidine kinase-like ATPase, C-terminal domain"/>
    <property type="match status" value="1"/>
</dbReference>
<protein>
    <recommendedName>
        <fullName evidence="3">histidine kinase</fullName>
        <ecNumber evidence="3">2.7.13.3</ecNumber>
    </recommendedName>
</protein>
<accession>A0A5J6MJ90</accession>
<dbReference type="SUPFAM" id="SSF47384">
    <property type="entry name" value="Homodimeric domain of signal transducing histidine kinase"/>
    <property type="match status" value="1"/>
</dbReference>
<evidence type="ECO:0000256" key="3">
    <source>
        <dbReference type="ARBA" id="ARBA00012438"/>
    </source>
</evidence>
<dbReference type="InterPro" id="IPR003661">
    <property type="entry name" value="HisK_dim/P_dom"/>
</dbReference>
<reference evidence="12 13" key="1">
    <citation type="submission" date="2019-08" db="EMBL/GenBank/DDBJ databases">
        <title>Hyperibacter terrae gen. nov., sp. nov. and Hyperibacter viscosus sp. nov., two new members in the family Rhodospirillaceae isolated from the rhizosphere of Hypericum perforatum.</title>
        <authorList>
            <person name="Noviana Z."/>
        </authorList>
    </citation>
    <scope>NUCLEOTIDE SEQUENCE [LARGE SCALE GENOMIC DNA]</scope>
    <source>
        <strain evidence="12 13">R5913</strain>
    </source>
</reference>
<keyword evidence="10" id="KW-1133">Transmembrane helix</keyword>
<dbReference type="InterPro" id="IPR047770">
    <property type="entry name" value="RegB"/>
</dbReference>
<feature type="transmembrane region" description="Helical" evidence="10">
    <location>
        <begin position="173"/>
        <end position="194"/>
    </location>
</feature>